<dbReference type="RefSeq" id="WP_259200595.1">
    <property type="nucleotide sequence ID" value="NZ_JANUXY010000008.1"/>
</dbReference>
<protein>
    <recommendedName>
        <fullName evidence="3">Nuclear transport factor 2 family protein</fullName>
    </recommendedName>
</protein>
<keyword evidence="2" id="KW-1185">Reference proteome</keyword>
<reference evidence="1 2" key="1">
    <citation type="journal article" date="2023" name="Int. J. Syst. Evol. Microbiol.">
        <title>Streptococcus sciuri sp. nov., Staphylococcus marylandisciuri sp. nov. and Staphylococcus americanisciuri sp. nov., isolated from faeces of eastern grey squirrel (Sciurus carolinensis).</title>
        <authorList>
            <person name="Volokhov D.V."/>
            <person name="Zagorodnyaya T.A."/>
            <person name="Furtak V.A."/>
            <person name="Nattanmai G."/>
            <person name="Randall L."/>
            <person name="Jose S."/>
            <person name="Gao Y."/>
            <person name="Eisenberg T."/>
            <person name="Delmonte P."/>
            <person name="Blom J."/>
            <person name="Mitchell K.K."/>
        </authorList>
    </citation>
    <scope>NUCLEOTIDE SEQUENCE [LARGE SCALE GENOMIC DNA]</scope>
    <source>
        <strain evidence="1 2">GRT3</strain>
    </source>
</reference>
<evidence type="ECO:0000313" key="1">
    <source>
        <dbReference type="EMBL" id="MCS4486981.1"/>
    </source>
</evidence>
<sequence>MQNHIDMINKVTAIPTALYYAKDIVIEDPYDATLFKGAAVTYEGFHEKGDVLFLPQKAELIAPISTGHNHKAAMAFKLYAQVGDHHITIDIIETMAFNEEGDITDITAYWGKENVTLLD</sequence>
<dbReference type="EMBL" id="JANUXY010000008">
    <property type="protein sequence ID" value="MCS4486981.1"/>
    <property type="molecule type" value="Genomic_DNA"/>
</dbReference>
<dbReference type="Proteomes" id="UP001205609">
    <property type="component" value="Unassembled WGS sequence"/>
</dbReference>
<evidence type="ECO:0000313" key="2">
    <source>
        <dbReference type="Proteomes" id="UP001205609"/>
    </source>
</evidence>
<organism evidence="1 2">
    <name type="scientific">Staphylococcus americanisciuri</name>
    <dbReference type="NCBI Taxonomy" id="2973940"/>
    <lineage>
        <taxon>Bacteria</taxon>
        <taxon>Bacillati</taxon>
        <taxon>Bacillota</taxon>
        <taxon>Bacilli</taxon>
        <taxon>Bacillales</taxon>
        <taxon>Staphylococcaceae</taxon>
        <taxon>Staphylococcus</taxon>
    </lineage>
</organism>
<evidence type="ECO:0008006" key="3">
    <source>
        <dbReference type="Google" id="ProtNLM"/>
    </source>
</evidence>
<dbReference type="Gene3D" id="3.10.450.50">
    <property type="match status" value="1"/>
</dbReference>
<dbReference type="InterPro" id="IPR032710">
    <property type="entry name" value="NTF2-like_dom_sf"/>
</dbReference>
<gene>
    <name evidence="1" type="ORF">NXS11_08730</name>
</gene>
<comment type="caution">
    <text evidence="1">The sequence shown here is derived from an EMBL/GenBank/DDBJ whole genome shotgun (WGS) entry which is preliminary data.</text>
</comment>
<accession>A0ABT2F3H0</accession>
<name>A0ABT2F3H0_9STAP</name>
<dbReference type="SUPFAM" id="SSF54427">
    <property type="entry name" value="NTF2-like"/>
    <property type="match status" value="1"/>
</dbReference>
<proteinExistence type="predicted"/>